<dbReference type="SMART" id="SM00398">
    <property type="entry name" value="HMG"/>
    <property type="match status" value="2"/>
</dbReference>
<evidence type="ECO:0000259" key="5">
    <source>
        <dbReference type="PROSITE" id="PS50118"/>
    </source>
</evidence>
<proteinExistence type="predicted"/>
<dbReference type="Proteomes" id="UP000747542">
    <property type="component" value="Unassembled WGS sequence"/>
</dbReference>
<keyword evidence="7" id="KW-1185">Reference proteome</keyword>
<feature type="DNA-binding region" description="HMG box" evidence="3">
    <location>
        <begin position="177"/>
        <end position="239"/>
    </location>
</feature>
<dbReference type="PANTHER" id="PTHR46040">
    <property type="entry name" value="HIGH MOBILITY GROUP PROTEIN 2"/>
    <property type="match status" value="1"/>
</dbReference>
<keyword evidence="1 3" id="KW-0238">DNA-binding</keyword>
<reference evidence="6" key="1">
    <citation type="journal article" date="2021" name="Sci. Adv.">
        <title>The American lobster genome reveals insights on longevity, neural, and immune adaptations.</title>
        <authorList>
            <person name="Polinski J.M."/>
            <person name="Zimin A.V."/>
            <person name="Clark K.F."/>
            <person name="Kohn A.B."/>
            <person name="Sadowski N."/>
            <person name="Timp W."/>
            <person name="Ptitsyn A."/>
            <person name="Khanna P."/>
            <person name="Romanova D.Y."/>
            <person name="Williams P."/>
            <person name="Greenwood S.J."/>
            <person name="Moroz L.L."/>
            <person name="Walt D.R."/>
            <person name="Bodnar A.G."/>
        </authorList>
    </citation>
    <scope>NUCLEOTIDE SEQUENCE</scope>
    <source>
        <strain evidence="6">GMGI-L3</strain>
    </source>
</reference>
<keyword evidence="2 3" id="KW-0539">Nucleus</keyword>
<name>A0A8J5NC92_HOMAM</name>
<dbReference type="EMBL" id="JAHLQT010002534">
    <property type="protein sequence ID" value="KAG7177082.1"/>
    <property type="molecule type" value="Genomic_DNA"/>
</dbReference>
<feature type="domain" description="HMG box" evidence="5">
    <location>
        <begin position="177"/>
        <end position="239"/>
    </location>
</feature>
<organism evidence="6 7">
    <name type="scientific">Homarus americanus</name>
    <name type="common">American lobster</name>
    <dbReference type="NCBI Taxonomy" id="6706"/>
    <lineage>
        <taxon>Eukaryota</taxon>
        <taxon>Metazoa</taxon>
        <taxon>Ecdysozoa</taxon>
        <taxon>Arthropoda</taxon>
        <taxon>Crustacea</taxon>
        <taxon>Multicrustacea</taxon>
        <taxon>Malacostraca</taxon>
        <taxon>Eumalacostraca</taxon>
        <taxon>Eucarida</taxon>
        <taxon>Decapoda</taxon>
        <taxon>Pleocyemata</taxon>
        <taxon>Astacidea</taxon>
        <taxon>Nephropoidea</taxon>
        <taxon>Nephropidae</taxon>
        <taxon>Homarus</taxon>
    </lineage>
</organism>
<evidence type="ECO:0000256" key="3">
    <source>
        <dbReference type="PROSITE-ProRule" id="PRU00267"/>
    </source>
</evidence>
<accession>A0A8J5NC92</accession>
<evidence type="ECO:0000313" key="6">
    <source>
        <dbReference type="EMBL" id="KAG7177082.1"/>
    </source>
</evidence>
<dbReference type="PROSITE" id="PS50118">
    <property type="entry name" value="HMG_BOX_2"/>
    <property type="match status" value="2"/>
</dbReference>
<dbReference type="GO" id="GO:0003677">
    <property type="term" value="F:DNA binding"/>
    <property type="evidence" value="ECO:0007669"/>
    <property type="project" value="UniProtKB-UniRule"/>
</dbReference>
<dbReference type="PANTHER" id="PTHR46040:SF3">
    <property type="entry name" value="HIGH MOBILITY GROUP PROTEIN 2"/>
    <property type="match status" value="1"/>
</dbReference>
<evidence type="ECO:0000256" key="2">
    <source>
        <dbReference type="ARBA" id="ARBA00023242"/>
    </source>
</evidence>
<feature type="domain" description="HMG box" evidence="5">
    <location>
        <begin position="47"/>
        <end position="115"/>
    </location>
</feature>
<dbReference type="InterPro" id="IPR009071">
    <property type="entry name" value="HMG_box_dom"/>
</dbReference>
<evidence type="ECO:0000256" key="4">
    <source>
        <dbReference type="SAM" id="Coils"/>
    </source>
</evidence>
<sequence>MLALSRLFTARCSLTRGMLVRCTGSPLLAPVAYKQTIAQELGLPEPPKRPVTPYIRFLVHHQEGLRRKSPQLSMREIGKTVLHKWENLTFEEKSEWSQAYERDKAVYDVRYMDYMKSLSPQQIKSMKELKLKRSEEKLRQVEDKVKVLEVKTKREEGKLKAQLRLKKKRECKELGKPKSPITAFALYINSLEEENASFKDILIVGATKWHTLPKETQDWYLEKAKEQREEYQHDLLDWEITMFKKGRRDLVRVSQLEEISKRLGN</sequence>
<gene>
    <name evidence="6" type="primary">Tfam-L1</name>
    <name evidence="6" type="ORF">Hamer_G000309</name>
</gene>
<dbReference type="Pfam" id="PF00505">
    <property type="entry name" value="HMG_box"/>
    <property type="match status" value="1"/>
</dbReference>
<dbReference type="GO" id="GO:0005634">
    <property type="term" value="C:nucleus"/>
    <property type="evidence" value="ECO:0007669"/>
    <property type="project" value="UniProtKB-UniRule"/>
</dbReference>
<keyword evidence="4" id="KW-0175">Coiled coil</keyword>
<feature type="coiled-coil region" evidence="4">
    <location>
        <begin position="124"/>
        <end position="158"/>
    </location>
</feature>
<evidence type="ECO:0000256" key="1">
    <source>
        <dbReference type="ARBA" id="ARBA00023125"/>
    </source>
</evidence>
<dbReference type="GO" id="GO:0010468">
    <property type="term" value="P:regulation of gene expression"/>
    <property type="evidence" value="ECO:0007669"/>
    <property type="project" value="TreeGrafter"/>
</dbReference>
<dbReference type="InterPro" id="IPR051965">
    <property type="entry name" value="ChromReg_NeuronalGeneExpr"/>
</dbReference>
<dbReference type="AlphaFoldDB" id="A0A8J5NC92"/>
<comment type="caution">
    <text evidence="6">The sequence shown here is derived from an EMBL/GenBank/DDBJ whole genome shotgun (WGS) entry which is preliminary data.</text>
</comment>
<dbReference type="OrthoDB" id="5550281at2759"/>
<protein>
    <submittedName>
        <fullName evidence="6">Transcription factor A-like 1</fullName>
    </submittedName>
</protein>
<evidence type="ECO:0000313" key="7">
    <source>
        <dbReference type="Proteomes" id="UP000747542"/>
    </source>
</evidence>
<feature type="DNA-binding region" description="HMG box" evidence="3">
    <location>
        <begin position="47"/>
        <end position="115"/>
    </location>
</feature>